<dbReference type="SUPFAM" id="SSF82199">
    <property type="entry name" value="SET domain"/>
    <property type="match status" value="1"/>
</dbReference>
<feature type="region of interest" description="Disordered" evidence="8">
    <location>
        <begin position="1303"/>
        <end position="1351"/>
    </location>
</feature>
<feature type="compositionally biased region" description="Polar residues" evidence="8">
    <location>
        <begin position="845"/>
        <end position="869"/>
    </location>
</feature>
<dbReference type="PANTHER" id="PTHR46462">
    <property type="entry name" value="UPSET, ISOFORM A"/>
    <property type="match status" value="1"/>
</dbReference>
<dbReference type="SUPFAM" id="SSF57903">
    <property type="entry name" value="FYVE/PHD zinc finger"/>
    <property type="match status" value="1"/>
</dbReference>
<proteinExistence type="predicted"/>
<feature type="compositionally biased region" description="Pro residues" evidence="8">
    <location>
        <begin position="689"/>
        <end position="703"/>
    </location>
</feature>
<keyword evidence="2 7" id="KW-0863">Zinc-finger</keyword>
<feature type="compositionally biased region" description="Low complexity" evidence="8">
    <location>
        <begin position="754"/>
        <end position="767"/>
    </location>
</feature>
<feature type="compositionally biased region" description="Basic and acidic residues" evidence="8">
    <location>
        <begin position="987"/>
        <end position="996"/>
    </location>
</feature>
<dbReference type="Gene3D" id="2.170.270.10">
    <property type="entry name" value="SET domain"/>
    <property type="match status" value="1"/>
</dbReference>
<dbReference type="CDD" id="cd06089">
    <property type="entry name" value="KOW_RPL26"/>
    <property type="match status" value="1"/>
</dbReference>
<feature type="compositionally biased region" description="Basic and acidic residues" evidence="8">
    <location>
        <begin position="1327"/>
        <end position="1337"/>
    </location>
</feature>
<evidence type="ECO:0000256" key="1">
    <source>
        <dbReference type="ARBA" id="ARBA00022723"/>
    </source>
</evidence>
<dbReference type="GO" id="GO:0034967">
    <property type="term" value="C:Set3 complex"/>
    <property type="evidence" value="ECO:0007669"/>
    <property type="project" value="TreeGrafter"/>
</dbReference>
<sequence length="1351" mass="146232">MDADDGRTTAVVGISSLPPTGTFTVPPHMTATTILPQKRKQKQVTEDSSTTEGIDCICGFTHEDGGLSIACDDCGRWCHTTCFNIIEGAVPEEWRCWECLPRPVDRERAVFLQQQRQRHSHETMRRLSPGVEKKPRRASAPAIEGSGGRRKRSILTQHLNHNSQPTRVEEEPIDICEPPTAGYVHISKDVVPNREARQRLERAARGWRGITALDLPEVELHLSRTLLQPLPPSFISQSPHSICTNPHVRPPSFSLHTAQPVPRSAMISPYPSTILPSSTYLSDPLNAYAHLGMPKPFVHLIGPPLDLALDSRITGSEARFARSGCRPNAVLRPMICNQSKDREKPTGGDKEAGISFGMFALRDMKANEEVVLGWEWDDGHAVHHLPTLIESPGIYSPHHLDHLRNQMSCMLHTLSSTFTTCACGSKSKDCVLRLMEAFVDCEIPPKPPNTHIDYGPLVGHRRGFRTRERVPFSGGLTGVEMVTLEPISRATSSSSTDSEPHGPLFDGDMISQSALPSTPKPSSVTLTSRKRRRDGTIRSGKGSSSDSDADHSATPRQRQKRRVDPKASNPDLLQAANKRTMPAKMRKQWIHRTIQDATPRATRTDEASGTEEEHMDVDHDSTVMPPPPVPSRRKSKTKKTKKTPAPASPTSVSSPSMHFAKLSLLSPTVEISKASLDITTLSFNDHPQSPTPSPSSPPAPAGPPIKLHTTPISPLLAFTNLPTYPTVTRHPPAPGLPDIQKPKAELVLDDSFARPTSPDLLSSLPGLRRGRNGESTPAVMQELPISLPVISEPDQAPADSDPPAPAPTTPPSTETAPVDDLRPSTDSSPALEPPPRPPSDHHELTSTPELNSSPPTTQSMPQVTPQDTPTALEPPTEDKQEMERQSTPPPPPREASPAPQKVKTSFKDFLMRKKKGQAESPVVPSLTMGPPPALPLVPTRGSDPAADFIEEAKEDTEQQKAAASKQPWGPPATEPPDVDMDTSSLAHKPERAEGKPDTTPPPQHNTERPSDSWLLDSQTPRPGVMVDLRQDLAPDLGHSELVGVRGVIEPAVNSPERPTTAPLKPMDGKTDAIVAPVTSMIHVRPSEEGEVVIILSGKHKGKVGKVVKLGKDMVSVDLDEPETEVVDFEPLWLSLFSRDRAPLSNPAPPPPRVPPEKGSSSSPSPAPQSEDGEIIQDPLSRGPSQQLGSSSFTQVTAPLRAAPINAPTQPRSFQNAWKNNTSTIPSRPTSLSHLTNANPNGGVSNTTNNLGNAFANSLNRPSPPSGPKALRGLNPRTPFEGSRFKPGVMGSGLNGNGITGLPGVNGNGLKRELNPNNGHPAIPKGPSADRERDRERTNGNWSTKNWGGGWR</sequence>
<dbReference type="PANTHER" id="PTHR46462:SF3">
    <property type="entry name" value="UPSET, ISOFORM A"/>
    <property type="match status" value="1"/>
</dbReference>
<evidence type="ECO:0000259" key="9">
    <source>
        <dbReference type="PROSITE" id="PS50016"/>
    </source>
</evidence>
<dbReference type="SMART" id="SM00317">
    <property type="entry name" value="SET"/>
    <property type="match status" value="1"/>
</dbReference>
<gene>
    <name evidence="10" type="ORF">BJ322DRAFT_1034926</name>
</gene>
<evidence type="ECO:0000256" key="3">
    <source>
        <dbReference type="ARBA" id="ARBA00022833"/>
    </source>
</evidence>
<feature type="region of interest" description="Disordered" evidence="8">
    <location>
        <begin position="488"/>
        <end position="657"/>
    </location>
</feature>
<feature type="compositionally biased region" description="Polar residues" evidence="8">
    <location>
        <begin position="510"/>
        <end position="527"/>
    </location>
</feature>
<feature type="region of interest" description="Disordered" evidence="8">
    <location>
        <begin position="1204"/>
        <end position="1246"/>
    </location>
</feature>
<feature type="compositionally biased region" description="Low complexity" evidence="8">
    <location>
        <begin position="488"/>
        <end position="497"/>
    </location>
</feature>
<feature type="region of interest" description="Disordered" evidence="8">
    <location>
        <begin position="1"/>
        <end position="25"/>
    </location>
</feature>
<dbReference type="GO" id="GO:0008270">
    <property type="term" value="F:zinc ion binding"/>
    <property type="evidence" value="ECO:0007669"/>
    <property type="project" value="UniProtKB-KW"/>
</dbReference>
<accession>A0A9P6HZD9</accession>
<keyword evidence="5" id="KW-0689">Ribosomal protein</keyword>
<dbReference type="GO" id="GO:0006355">
    <property type="term" value="P:regulation of DNA-templated transcription"/>
    <property type="evidence" value="ECO:0007669"/>
    <property type="project" value="TreeGrafter"/>
</dbReference>
<dbReference type="InterPro" id="IPR001965">
    <property type="entry name" value="Znf_PHD"/>
</dbReference>
<evidence type="ECO:0000313" key="10">
    <source>
        <dbReference type="EMBL" id="KAF9793481.1"/>
    </source>
</evidence>
<dbReference type="GO" id="GO:0005840">
    <property type="term" value="C:ribosome"/>
    <property type="evidence" value="ECO:0007669"/>
    <property type="project" value="UniProtKB-KW"/>
</dbReference>
<feature type="region of interest" description="Disordered" evidence="8">
    <location>
        <begin position="1142"/>
        <end position="1192"/>
    </location>
</feature>
<evidence type="ECO:0000256" key="2">
    <source>
        <dbReference type="ARBA" id="ARBA00022771"/>
    </source>
</evidence>
<dbReference type="EMBL" id="WIUZ02000001">
    <property type="protein sequence ID" value="KAF9793481.1"/>
    <property type="molecule type" value="Genomic_DNA"/>
</dbReference>
<dbReference type="Proteomes" id="UP000736335">
    <property type="component" value="Unassembled WGS sequence"/>
</dbReference>
<feature type="compositionally biased region" description="Low complexity" evidence="8">
    <location>
        <begin position="1156"/>
        <end position="1169"/>
    </location>
</feature>
<feature type="compositionally biased region" description="Polar residues" evidence="8">
    <location>
        <begin position="1182"/>
        <end position="1192"/>
    </location>
</feature>
<organism evidence="10 11">
    <name type="scientific">Thelephora terrestris</name>
    <dbReference type="NCBI Taxonomy" id="56493"/>
    <lineage>
        <taxon>Eukaryota</taxon>
        <taxon>Fungi</taxon>
        <taxon>Dikarya</taxon>
        <taxon>Basidiomycota</taxon>
        <taxon>Agaricomycotina</taxon>
        <taxon>Agaricomycetes</taxon>
        <taxon>Thelephorales</taxon>
        <taxon>Thelephoraceae</taxon>
        <taxon>Thelephora</taxon>
    </lineage>
</organism>
<feature type="region of interest" description="Disordered" evidence="8">
    <location>
        <begin position="113"/>
        <end position="151"/>
    </location>
</feature>
<comment type="caution">
    <text evidence="10">The sequence shown here is derived from an EMBL/GenBank/DDBJ whole genome shotgun (WGS) entry which is preliminary data.</text>
</comment>
<dbReference type="OrthoDB" id="79252at2759"/>
<feature type="compositionally biased region" description="Low complexity" evidence="8">
    <location>
        <begin position="643"/>
        <end position="656"/>
    </location>
</feature>
<dbReference type="InterPro" id="IPR001214">
    <property type="entry name" value="SET_dom"/>
</dbReference>
<dbReference type="GO" id="GO:0003723">
    <property type="term" value="F:RNA binding"/>
    <property type="evidence" value="ECO:0007669"/>
    <property type="project" value="InterPro"/>
</dbReference>
<keyword evidence="4" id="KW-0156">Chromatin regulator</keyword>
<dbReference type="InterPro" id="IPR046341">
    <property type="entry name" value="SET_dom_sf"/>
</dbReference>
<reference evidence="10" key="1">
    <citation type="journal article" date="2020" name="Nat. Commun.">
        <title>Large-scale genome sequencing of mycorrhizal fungi provides insights into the early evolution of symbiotic traits.</title>
        <authorList>
            <person name="Miyauchi S."/>
            <person name="Kiss E."/>
            <person name="Kuo A."/>
            <person name="Drula E."/>
            <person name="Kohler A."/>
            <person name="Sanchez-Garcia M."/>
            <person name="Morin E."/>
            <person name="Andreopoulos B."/>
            <person name="Barry K.W."/>
            <person name="Bonito G."/>
            <person name="Buee M."/>
            <person name="Carver A."/>
            <person name="Chen C."/>
            <person name="Cichocki N."/>
            <person name="Clum A."/>
            <person name="Culley D."/>
            <person name="Crous P.W."/>
            <person name="Fauchery L."/>
            <person name="Girlanda M."/>
            <person name="Hayes R.D."/>
            <person name="Keri Z."/>
            <person name="LaButti K."/>
            <person name="Lipzen A."/>
            <person name="Lombard V."/>
            <person name="Magnuson J."/>
            <person name="Maillard F."/>
            <person name="Murat C."/>
            <person name="Nolan M."/>
            <person name="Ohm R.A."/>
            <person name="Pangilinan J."/>
            <person name="Pereira M.F."/>
            <person name="Perotto S."/>
            <person name="Peter M."/>
            <person name="Pfister S."/>
            <person name="Riley R."/>
            <person name="Sitrit Y."/>
            <person name="Stielow J.B."/>
            <person name="Szollosi G."/>
            <person name="Zifcakova L."/>
            <person name="Stursova M."/>
            <person name="Spatafora J.W."/>
            <person name="Tedersoo L."/>
            <person name="Vaario L.M."/>
            <person name="Yamada A."/>
            <person name="Yan M."/>
            <person name="Wang P."/>
            <person name="Xu J."/>
            <person name="Bruns T."/>
            <person name="Baldrian P."/>
            <person name="Vilgalys R."/>
            <person name="Dunand C."/>
            <person name="Henrissat B."/>
            <person name="Grigoriev I.V."/>
            <person name="Hibbett D."/>
            <person name="Nagy L.G."/>
            <person name="Martin F.M."/>
        </authorList>
    </citation>
    <scope>NUCLEOTIDE SEQUENCE</scope>
    <source>
        <strain evidence="10">UH-Tt-Lm1</strain>
    </source>
</reference>
<dbReference type="InterPro" id="IPR011011">
    <property type="entry name" value="Znf_FYVE_PHD"/>
</dbReference>
<dbReference type="InterPro" id="IPR005824">
    <property type="entry name" value="KOW"/>
</dbReference>
<dbReference type="InterPro" id="IPR019787">
    <property type="entry name" value="Znf_PHD-finger"/>
</dbReference>
<dbReference type="SMART" id="SM00739">
    <property type="entry name" value="KOW"/>
    <property type="match status" value="1"/>
</dbReference>
<keyword evidence="1" id="KW-0479">Metal-binding</keyword>
<keyword evidence="11" id="KW-1185">Reference proteome</keyword>
<evidence type="ECO:0000256" key="5">
    <source>
        <dbReference type="ARBA" id="ARBA00022980"/>
    </source>
</evidence>
<dbReference type="GO" id="GO:0070210">
    <property type="term" value="C:Rpd3L-Expanded complex"/>
    <property type="evidence" value="ECO:0007669"/>
    <property type="project" value="TreeGrafter"/>
</dbReference>
<feature type="region of interest" description="Disordered" evidence="8">
    <location>
        <begin position="1047"/>
        <end position="1069"/>
    </location>
</feature>
<evidence type="ECO:0000313" key="11">
    <source>
        <dbReference type="Proteomes" id="UP000736335"/>
    </source>
</evidence>
<dbReference type="InterPro" id="IPR013083">
    <property type="entry name" value="Znf_RING/FYVE/PHD"/>
</dbReference>
<protein>
    <recommendedName>
        <fullName evidence="9">PHD-type domain-containing protein</fullName>
    </recommendedName>
</protein>
<dbReference type="PROSITE" id="PS50016">
    <property type="entry name" value="ZF_PHD_2"/>
    <property type="match status" value="1"/>
</dbReference>
<dbReference type="SMART" id="SM00249">
    <property type="entry name" value="PHD"/>
    <property type="match status" value="1"/>
</dbReference>
<feature type="compositionally biased region" description="Basic residues" evidence="8">
    <location>
        <begin position="631"/>
        <end position="642"/>
    </location>
</feature>
<evidence type="ECO:0000256" key="6">
    <source>
        <dbReference type="ARBA" id="ARBA00023274"/>
    </source>
</evidence>
<evidence type="ECO:0000256" key="4">
    <source>
        <dbReference type="ARBA" id="ARBA00022853"/>
    </source>
</evidence>
<feature type="compositionally biased region" description="Pro residues" evidence="8">
    <location>
        <begin position="800"/>
        <end position="810"/>
    </location>
</feature>
<dbReference type="GO" id="GO:0006325">
    <property type="term" value="P:chromatin organization"/>
    <property type="evidence" value="ECO:0007669"/>
    <property type="project" value="UniProtKB-KW"/>
</dbReference>
<feature type="compositionally biased region" description="Polar residues" evidence="8">
    <location>
        <begin position="1206"/>
        <end position="1246"/>
    </location>
</feature>
<evidence type="ECO:0000256" key="7">
    <source>
        <dbReference type="PROSITE-ProRule" id="PRU00146"/>
    </source>
</evidence>
<name>A0A9P6HZD9_9AGAM</name>
<dbReference type="Pfam" id="PF20826">
    <property type="entry name" value="PHD_5"/>
    <property type="match status" value="1"/>
</dbReference>
<keyword evidence="6" id="KW-0687">Ribonucleoprotein</keyword>
<reference evidence="10" key="2">
    <citation type="submission" date="2020-11" db="EMBL/GenBank/DDBJ databases">
        <authorList>
            <consortium name="DOE Joint Genome Institute"/>
            <person name="Kuo A."/>
            <person name="Miyauchi S."/>
            <person name="Kiss E."/>
            <person name="Drula E."/>
            <person name="Kohler A."/>
            <person name="Sanchez-Garcia M."/>
            <person name="Andreopoulos B."/>
            <person name="Barry K.W."/>
            <person name="Bonito G."/>
            <person name="Buee M."/>
            <person name="Carver A."/>
            <person name="Chen C."/>
            <person name="Cichocki N."/>
            <person name="Clum A."/>
            <person name="Culley D."/>
            <person name="Crous P.W."/>
            <person name="Fauchery L."/>
            <person name="Girlanda M."/>
            <person name="Hayes R."/>
            <person name="Keri Z."/>
            <person name="Labutti K."/>
            <person name="Lipzen A."/>
            <person name="Lombard V."/>
            <person name="Magnuson J."/>
            <person name="Maillard F."/>
            <person name="Morin E."/>
            <person name="Murat C."/>
            <person name="Nolan M."/>
            <person name="Ohm R."/>
            <person name="Pangilinan J."/>
            <person name="Pereira M."/>
            <person name="Perotto S."/>
            <person name="Peter M."/>
            <person name="Riley R."/>
            <person name="Sitrit Y."/>
            <person name="Stielow B."/>
            <person name="Szollosi G."/>
            <person name="Zifcakova L."/>
            <person name="Stursova M."/>
            <person name="Spatafora J.W."/>
            <person name="Tedersoo L."/>
            <person name="Vaario L.-M."/>
            <person name="Yamada A."/>
            <person name="Yan M."/>
            <person name="Wang P."/>
            <person name="Xu J."/>
            <person name="Bruns T."/>
            <person name="Baldrian P."/>
            <person name="Vilgalys R."/>
            <person name="Henrissat B."/>
            <person name="Grigoriev I.V."/>
            <person name="Hibbett D."/>
            <person name="Nagy L.G."/>
            <person name="Martin F.M."/>
        </authorList>
    </citation>
    <scope>NUCLEOTIDE SEQUENCE</scope>
    <source>
        <strain evidence="10">UH-Tt-Lm1</strain>
    </source>
</reference>
<dbReference type="Gene3D" id="3.30.40.10">
    <property type="entry name" value="Zinc/RING finger domain, C3HC4 (zinc finger)"/>
    <property type="match status" value="1"/>
</dbReference>
<dbReference type="GO" id="GO:1990904">
    <property type="term" value="C:ribonucleoprotein complex"/>
    <property type="evidence" value="ECO:0007669"/>
    <property type="project" value="UniProtKB-KW"/>
</dbReference>
<feature type="region of interest" description="Disordered" evidence="8">
    <location>
        <begin position="680"/>
        <end position="1021"/>
    </location>
</feature>
<keyword evidence="3" id="KW-0862">Zinc</keyword>
<feature type="domain" description="PHD-type" evidence="9">
    <location>
        <begin position="53"/>
        <end position="102"/>
    </location>
</feature>
<dbReference type="InterPro" id="IPR041988">
    <property type="entry name" value="Ribosomal_uL24_KOW"/>
</dbReference>
<evidence type="ECO:0000256" key="8">
    <source>
        <dbReference type="SAM" id="MobiDB-lite"/>
    </source>
</evidence>